<evidence type="ECO:0000256" key="2">
    <source>
        <dbReference type="ARBA" id="ARBA00022989"/>
    </source>
</evidence>
<dbReference type="SMART" id="SM00267">
    <property type="entry name" value="GGDEF"/>
    <property type="match status" value="1"/>
</dbReference>
<name>A0A5C8ZM87_9ACTN</name>
<dbReference type="InterPro" id="IPR003660">
    <property type="entry name" value="HAMP_dom"/>
</dbReference>
<dbReference type="PANTHER" id="PTHR46663:SF4">
    <property type="entry name" value="DIGUANYLATE CYCLASE DGCT-RELATED"/>
    <property type="match status" value="1"/>
</dbReference>
<evidence type="ECO:0000313" key="8">
    <source>
        <dbReference type="Proteomes" id="UP000321234"/>
    </source>
</evidence>
<dbReference type="Pfam" id="PF00990">
    <property type="entry name" value="GGDEF"/>
    <property type="match status" value="1"/>
</dbReference>
<sequence>MWVHLAALVLAPLLAALGAGAAAALPRAEEVRHLRAAEALLHDTALYDDLRRAVDQELLPTVVLSVLRDDARSQDALLTGGLRTELLEDDERRLRDARARTDGALARVAATSTSLPTARQVADLRAAADAGRLAPGLLTQSFLATSDELVVAERTAAVRAGAASTSSATAMAVSDVSQLGELTSLASRQLPLLFATLVSTGKERQDLRVAWRAAAGAFDRASDTAASLSDPHLREGVHAVSTYGATAQLATRLSSPNALDGTGVGALVPGQVLDLVPPSAARDAALAQLLQDAVATATTSATAERVSAQEELRLTTALVVGAVLLAVGATAAAGRALARSLGRLQLVADQARDGHPVVVPDRGPREVRRAAAALAHAATGLHRVRVQLEAVTRGDLAAASAQHASAGGLEEAVHRSLQEVVRTVEANEALRAELAVRASTDALTGLPNRVAAVAALAALCEGPSEPGAPGALVFLDLDGFKAVNDSLGHAAGDEVLRATARRLLATVRAGDVVGRLGGDEFVVVASGADAAAATELAQRLVEAVAPPVPVGGGRTARIGASAGVALASAGPCDAEQLLGEADAAVYRAKAAGRGCVQVAGSTGPAATTTRPAATSAASAATSTGPARGAG</sequence>
<keyword evidence="2" id="KW-1133">Transmembrane helix</keyword>
<dbReference type="InterPro" id="IPR043128">
    <property type="entry name" value="Rev_trsase/Diguanyl_cyclase"/>
</dbReference>
<reference evidence="7 8" key="1">
    <citation type="submission" date="2019-07" db="EMBL/GenBank/DDBJ databases">
        <title>Quadrisphaera sp. strain DD2A genome sequencing and assembly.</title>
        <authorList>
            <person name="Kim I."/>
        </authorList>
    </citation>
    <scope>NUCLEOTIDE SEQUENCE [LARGE SCALE GENOMIC DNA]</scope>
    <source>
        <strain evidence="7 8">DD2A</strain>
    </source>
</reference>
<feature type="signal peptide" evidence="4">
    <location>
        <begin position="1"/>
        <end position="21"/>
    </location>
</feature>
<dbReference type="SUPFAM" id="SSF55073">
    <property type="entry name" value="Nucleotide cyclase"/>
    <property type="match status" value="1"/>
</dbReference>
<proteinExistence type="predicted"/>
<dbReference type="Gene3D" id="3.30.70.270">
    <property type="match status" value="1"/>
</dbReference>
<feature type="domain" description="HAMP" evidence="5">
    <location>
        <begin position="335"/>
        <end position="386"/>
    </location>
</feature>
<evidence type="ECO:0000259" key="5">
    <source>
        <dbReference type="PROSITE" id="PS50885"/>
    </source>
</evidence>
<feature type="region of interest" description="Disordered" evidence="3">
    <location>
        <begin position="600"/>
        <end position="630"/>
    </location>
</feature>
<evidence type="ECO:0000259" key="6">
    <source>
        <dbReference type="PROSITE" id="PS50887"/>
    </source>
</evidence>
<keyword evidence="8" id="KW-1185">Reference proteome</keyword>
<keyword evidence="4" id="KW-0732">Signal</keyword>
<keyword evidence="1" id="KW-0812">Transmembrane</keyword>
<dbReference type="NCBIfam" id="TIGR00254">
    <property type="entry name" value="GGDEF"/>
    <property type="match status" value="1"/>
</dbReference>
<accession>A0A5C8ZM87</accession>
<dbReference type="InterPro" id="IPR029787">
    <property type="entry name" value="Nucleotide_cyclase"/>
</dbReference>
<dbReference type="EMBL" id="VKAC01000001">
    <property type="protein sequence ID" value="TXR58168.1"/>
    <property type="molecule type" value="Genomic_DNA"/>
</dbReference>
<dbReference type="OrthoDB" id="23692at2"/>
<evidence type="ECO:0000256" key="4">
    <source>
        <dbReference type="SAM" id="SignalP"/>
    </source>
</evidence>
<dbReference type="GO" id="GO:0007165">
    <property type="term" value="P:signal transduction"/>
    <property type="evidence" value="ECO:0007669"/>
    <property type="project" value="InterPro"/>
</dbReference>
<dbReference type="Proteomes" id="UP000321234">
    <property type="component" value="Unassembled WGS sequence"/>
</dbReference>
<feature type="domain" description="GGDEF" evidence="6">
    <location>
        <begin position="468"/>
        <end position="601"/>
    </location>
</feature>
<dbReference type="AlphaFoldDB" id="A0A5C8ZM87"/>
<comment type="caution">
    <text evidence="7">The sequence shown here is derived from an EMBL/GenBank/DDBJ whole genome shotgun (WGS) entry which is preliminary data.</text>
</comment>
<dbReference type="CDD" id="cd01949">
    <property type="entry name" value="GGDEF"/>
    <property type="match status" value="1"/>
</dbReference>
<dbReference type="InterPro" id="IPR000160">
    <property type="entry name" value="GGDEF_dom"/>
</dbReference>
<feature type="chain" id="PRO_5039495045" evidence="4">
    <location>
        <begin position="22"/>
        <end position="630"/>
    </location>
</feature>
<keyword evidence="2" id="KW-0472">Membrane</keyword>
<evidence type="ECO:0000256" key="3">
    <source>
        <dbReference type="SAM" id="MobiDB-lite"/>
    </source>
</evidence>
<evidence type="ECO:0000256" key="1">
    <source>
        <dbReference type="ARBA" id="ARBA00022692"/>
    </source>
</evidence>
<gene>
    <name evidence="7" type="ORF">FMM08_03020</name>
</gene>
<evidence type="ECO:0000313" key="7">
    <source>
        <dbReference type="EMBL" id="TXR58168.1"/>
    </source>
</evidence>
<protein>
    <submittedName>
        <fullName evidence="7">Diguanylate cyclase</fullName>
    </submittedName>
</protein>
<dbReference type="PANTHER" id="PTHR46663">
    <property type="entry name" value="DIGUANYLATE CYCLASE DGCT-RELATED"/>
    <property type="match status" value="1"/>
</dbReference>
<dbReference type="RefSeq" id="WP_147924777.1">
    <property type="nucleotide sequence ID" value="NZ_VKAC01000001.1"/>
</dbReference>
<dbReference type="InterPro" id="IPR052163">
    <property type="entry name" value="DGC-Regulatory_Protein"/>
</dbReference>
<dbReference type="PROSITE" id="PS50887">
    <property type="entry name" value="GGDEF"/>
    <property type="match status" value="1"/>
</dbReference>
<organism evidence="7 8">
    <name type="scientific">Quadrisphaera setariae</name>
    <dbReference type="NCBI Taxonomy" id="2593304"/>
    <lineage>
        <taxon>Bacteria</taxon>
        <taxon>Bacillati</taxon>
        <taxon>Actinomycetota</taxon>
        <taxon>Actinomycetes</taxon>
        <taxon>Kineosporiales</taxon>
        <taxon>Kineosporiaceae</taxon>
        <taxon>Quadrisphaera</taxon>
    </lineage>
</organism>
<dbReference type="GO" id="GO:0016020">
    <property type="term" value="C:membrane"/>
    <property type="evidence" value="ECO:0007669"/>
    <property type="project" value="InterPro"/>
</dbReference>
<dbReference type="PROSITE" id="PS50885">
    <property type="entry name" value="HAMP"/>
    <property type="match status" value="1"/>
</dbReference>